<dbReference type="EMBL" id="CM037154">
    <property type="protein sequence ID" value="KAH7861375.1"/>
    <property type="molecule type" value="Genomic_DNA"/>
</dbReference>
<evidence type="ECO:0000313" key="1">
    <source>
        <dbReference type="EMBL" id="KAH7861375.1"/>
    </source>
</evidence>
<protein>
    <submittedName>
        <fullName evidence="1">Uncharacterized protein</fullName>
    </submittedName>
</protein>
<gene>
    <name evidence="1" type="ORF">Vadar_025332</name>
</gene>
<proteinExistence type="predicted"/>
<comment type="caution">
    <text evidence="1">The sequence shown here is derived from an EMBL/GenBank/DDBJ whole genome shotgun (WGS) entry which is preliminary data.</text>
</comment>
<name>A0ACB7Z723_9ERIC</name>
<keyword evidence="2" id="KW-1185">Reference proteome</keyword>
<dbReference type="Proteomes" id="UP000828048">
    <property type="component" value="Chromosome 4"/>
</dbReference>
<organism evidence="1 2">
    <name type="scientific">Vaccinium darrowii</name>
    <dbReference type="NCBI Taxonomy" id="229202"/>
    <lineage>
        <taxon>Eukaryota</taxon>
        <taxon>Viridiplantae</taxon>
        <taxon>Streptophyta</taxon>
        <taxon>Embryophyta</taxon>
        <taxon>Tracheophyta</taxon>
        <taxon>Spermatophyta</taxon>
        <taxon>Magnoliopsida</taxon>
        <taxon>eudicotyledons</taxon>
        <taxon>Gunneridae</taxon>
        <taxon>Pentapetalae</taxon>
        <taxon>asterids</taxon>
        <taxon>Ericales</taxon>
        <taxon>Ericaceae</taxon>
        <taxon>Vaccinioideae</taxon>
        <taxon>Vaccinieae</taxon>
        <taxon>Vaccinium</taxon>
    </lineage>
</organism>
<accession>A0ACB7Z723</accession>
<reference evidence="1 2" key="1">
    <citation type="journal article" date="2021" name="Hortic Res">
        <title>High-quality reference genome and annotation aids understanding of berry development for evergreen blueberry (Vaccinium darrowii).</title>
        <authorList>
            <person name="Yu J."/>
            <person name="Hulse-Kemp A.M."/>
            <person name="Babiker E."/>
            <person name="Staton M."/>
        </authorList>
    </citation>
    <scope>NUCLEOTIDE SEQUENCE [LARGE SCALE GENOMIC DNA]</scope>
    <source>
        <strain evidence="2">cv. NJ 8807/NJ 8810</strain>
        <tissue evidence="1">Young leaf</tissue>
    </source>
</reference>
<sequence length="1149" mass="129294">MFTEGLDQSAINWIKQGSEVKQNHARSPLAEKIDLEIPLPRSPLAFNSPKYMTTHVLPPLKFHSGLLGPRYPVTLSVDSNDEEEEDEDEDDESVASAPGDSGGTDSGWNYSEEEGLRYSDVEYLEKPVENRCDKEVFGSEVSANLNHKASGLNKGVLEERLRVEVPGNYRRFTDGALGFGGGAHRSVVAGGSCRLRETVQSNNAYGTPISDSMQNNVADLGTPSAPPIIDIGAESEPPEDSGSLKERERNSGDGMPILNESVDCFHGNREVSSDWRAKSPKEEHIARVVLTVFLFYRENKKVAGDKEALASYWQTNLSANSPYYDTCGQNAWQTLISYDACIRLCLNAWARGCMEAPEFLNDECLVLRSAFGLHKLLLQPRGVQPLERKDTANPEQVCPLKVKRVVGKVRVEERMSCLFHLKSSTEETQVEPGSSICLRPGTGDYHEFFPDNQGDALLLEVQDTKKTIKGRAIIPIASLTDNPNDRIRWWPIHHDDQECVGKVQLSIGSTIRCDEAAQIKSGPIVETLAYDLLLEAAMRAQHFHARNLRIDGSWKWLLLEFADYYGVSDSYTKLRYLSYVMNVATPTEDCLELVYELLEPVIKAKTGKGLTRQERSILLDCETQVKGLLETVFENYKSLDENSPTGLADVFGSASEVAAPALAPAVQVFNLLHDILAQDAQSMLRNYLQTAAAKRCRKHMLETDEFVSNNTESFLMDSITITTAYLKMKNLCTNLCNEIQADIKIHNKHILPSPIDLSSITAAVYSTELCKRLRSFLAAWPPSSPQSHVNELLIETADFQRSLESWGVSPMHGGVDTRNLFHDYIMVWVQDMQLNLLDLCKAEKVPWSSGVLTNHSTSPFAEEMYEKIKEMLIEYEVVMNRWPQYSLILENAVANVERAIIKALEKQYSDILTPLKDSIPKRLGMQVQKITGRRSNALYSVPSQLGTFLNTIKRILDVLHCKVEDILKSWASYLPVVGDKKSLFGEQMNAITVLLRTKYKNYMQAIVVKLVNNMQANRNTRLKRILEETNEADGEAQIRERMQMLSSQLIDSVSNLHEVFSSYIFIATCRGFWDRMGQVVLKFLEGRKENRVWYNGSYYALGILDDTFASQMQRLQGNSLQDKDLEPPRSIIEARSILCRDTTNATDFF</sequence>
<evidence type="ECO:0000313" key="2">
    <source>
        <dbReference type="Proteomes" id="UP000828048"/>
    </source>
</evidence>